<evidence type="ECO:0000256" key="5">
    <source>
        <dbReference type="ARBA" id="ARBA00022541"/>
    </source>
</evidence>
<evidence type="ECO:0000256" key="1">
    <source>
        <dbReference type="ARBA" id="ARBA00004498"/>
    </source>
</evidence>
<organism evidence="21 22">
    <name type="scientific">Rousettus aegyptiacus</name>
    <name type="common">Egyptian fruit bat</name>
    <name type="synonym">Pteropus aegyptiacus</name>
    <dbReference type="NCBI Taxonomy" id="9407"/>
    <lineage>
        <taxon>Eukaryota</taxon>
        <taxon>Metazoa</taxon>
        <taxon>Chordata</taxon>
        <taxon>Craniata</taxon>
        <taxon>Vertebrata</taxon>
        <taxon>Euteleostomi</taxon>
        <taxon>Mammalia</taxon>
        <taxon>Eutheria</taxon>
        <taxon>Laurasiatheria</taxon>
        <taxon>Chiroptera</taxon>
        <taxon>Yinpterochiroptera</taxon>
        <taxon>Pteropodoidea</taxon>
        <taxon>Pteropodidae</taxon>
        <taxon>Rousettinae</taxon>
        <taxon>Rousettus</taxon>
    </lineage>
</organism>
<evidence type="ECO:0000256" key="18">
    <source>
        <dbReference type="SAM" id="MobiDB-lite"/>
    </source>
</evidence>
<evidence type="ECO:0000256" key="4">
    <source>
        <dbReference type="ARBA" id="ARBA00022530"/>
    </source>
</evidence>
<feature type="chain" id="PRO_5029583590" description="Collagen alpha-1(XIX) chain" evidence="19">
    <location>
        <begin position="24"/>
        <end position="411"/>
    </location>
</feature>
<evidence type="ECO:0000256" key="11">
    <source>
        <dbReference type="ARBA" id="ARBA00023157"/>
    </source>
</evidence>
<evidence type="ECO:0000256" key="13">
    <source>
        <dbReference type="ARBA" id="ARBA00049648"/>
    </source>
</evidence>
<dbReference type="FunFam" id="2.60.120.200:FF:000148">
    <property type="entry name" value="Collagen, type XIX, alpha 1"/>
    <property type="match status" value="1"/>
</dbReference>
<keyword evidence="2" id="KW-0217">Developmental protein</keyword>
<comment type="subunit">
    <text evidence="15">Oligomer; disulfide-linked.</text>
</comment>
<comment type="function">
    <text evidence="14">May act as a cross-bridge between fibrils and other extracellular matrix molecules. Involved in skeletal myogenesis in the developing esophagus. May play a role in organization of the pericellular matrix or the sphinteric smooth muscle.</text>
</comment>
<evidence type="ECO:0000259" key="20">
    <source>
        <dbReference type="SMART" id="SM00210"/>
    </source>
</evidence>
<keyword evidence="9" id="KW-0130">Cell adhesion</keyword>
<dbReference type="PANTHER" id="PTHR24637:SF324">
    <property type="entry name" value="NEMATODE CUTICLE COLLAGEN N-TERMINAL DOMAIN-CONTAINING PROTEIN"/>
    <property type="match status" value="1"/>
</dbReference>
<evidence type="ECO:0000256" key="16">
    <source>
        <dbReference type="ARBA" id="ARBA00074525"/>
    </source>
</evidence>
<keyword evidence="7" id="KW-0677">Repeat</keyword>
<keyword evidence="12" id="KW-0379">Hydroxylation</keyword>
<dbReference type="GO" id="GO:0007155">
    <property type="term" value="P:cell adhesion"/>
    <property type="evidence" value="ECO:0007669"/>
    <property type="project" value="UniProtKB-KW"/>
</dbReference>
<dbReference type="EMBL" id="JACASE010000001">
    <property type="protein sequence ID" value="KAF6504462.1"/>
    <property type="molecule type" value="Genomic_DNA"/>
</dbReference>
<evidence type="ECO:0000256" key="14">
    <source>
        <dbReference type="ARBA" id="ARBA00055297"/>
    </source>
</evidence>
<keyword evidence="22" id="KW-1185">Reference proteome</keyword>
<dbReference type="InterPro" id="IPR008160">
    <property type="entry name" value="Collagen"/>
</dbReference>
<keyword evidence="5" id="KW-0517">Myogenesis</keyword>
<sequence>MRHAGSWKLWLWVAVFLLPVSSSVTVRDKPEKQCPVLRTEGHQFIQDNRDKLEVPGFDLGESFSLRRAFCEGDKTCFKLGSALLIRDTIEIFPKGFPEEYAIAAMFRVRRSTKKERWFLWQVLNQQNMPQVSIVVDGGKKVVEFMFQAAEGDVLNYIFKNRELRSLFDRQWHKLGISIQSQGISVYMDCNLIASRHTDEKEAVDFQGRTVIAARASDGKPVDIELHQFKIYCNSNFIAQETCCEISDTKCPERDGFGSTASLSLPAHASKMSAYLPAKQELKDQCQCIPNKGEAGLPGVPGSPGQKGDKGEPGGNGLHGAPSLPGQKGEQGFKGSKGEIGEKGEQGEKGDPGVAGINGQNGLKGDLGSRGPPGPKGEKGDVGPPGPPALTSSLGIQGPQGPPGKEGQRDSS</sequence>
<dbReference type="GO" id="GO:0005581">
    <property type="term" value="C:collagen trimer"/>
    <property type="evidence" value="ECO:0007669"/>
    <property type="project" value="UniProtKB-KW"/>
</dbReference>
<dbReference type="InterPro" id="IPR048287">
    <property type="entry name" value="TSPN-like_N"/>
</dbReference>
<evidence type="ECO:0000256" key="17">
    <source>
        <dbReference type="ARBA" id="ARBA00081218"/>
    </source>
</evidence>
<evidence type="ECO:0000256" key="3">
    <source>
        <dbReference type="ARBA" id="ARBA00022525"/>
    </source>
</evidence>
<comment type="subcellular location">
    <subcellularLocation>
        <location evidence="1">Secreted</location>
        <location evidence="1">Extracellular space</location>
        <location evidence="1">Extracellular matrix</location>
    </subcellularLocation>
</comment>
<feature type="domain" description="Thrombospondin-like N-terminal" evidence="20">
    <location>
        <begin position="50"/>
        <end position="234"/>
    </location>
</feature>
<evidence type="ECO:0000256" key="7">
    <source>
        <dbReference type="ARBA" id="ARBA00022737"/>
    </source>
</evidence>
<keyword evidence="10 21" id="KW-0176">Collagen</keyword>
<evidence type="ECO:0000313" key="22">
    <source>
        <dbReference type="Proteomes" id="UP000593571"/>
    </source>
</evidence>
<evidence type="ECO:0000256" key="15">
    <source>
        <dbReference type="ARBA" id="ARBA00064387"/>
    </source>
</evidence>
<evidence type="ECO:0000256" key="10">
    <source>
        <dbReference type="ARBA" id="ARBA00023119"/>
    </source>
</evidence>
<protein>
    <recommendedName>
        <fullName evidence="16">Collagen alpha-1(XIX) chain</fullName>
    </recommendedName>
    <alternativeName>
        <fullName evidence="17">Collagen alpha-1(Y) chain</fullName>
    </alternativeName>
</protein>
<feature type="signal peptide" evidence="19">
    <location>
        <begin position="1"/>
        <end position="23"/>
    </location>
</feature>
<dbReference type="Proteomes" id="UP000593571">
    <property type="component" value="Unassembled WGS sequence"/>
</dbReference>
<evidence type="ECO:0000256" key="6">
    <source>
        <dbReference type="ARBA" id="ARBA00022729"/>
    </source>
</evidence>
<dbReference type="InterPro" id="IPR013320">
    <property type="entry name" value="ConA-like_dom_sf"/>
</dbReference>
<name>A0A7J8K6K2_ROUAE</name>
<dbReference type="SUPFAM" id="SSF49899">
    <property type="entry name" value="Concanavalin A-like lectins/glucanases"/>
    <property type="match status" value="1"/>
</dbReference>
<evidence type="ECO:0000256" key="12">
    <source>
        <dbReference type="ARBA" id="ARBA00023278"/>
    </source>
</evidence>
<dbReference type="AlphaFoldDB" id="A0A7J8K6K2"/>
<evidence type="ECO:0000256" key="9">
    <source>
        <dbReference type="ARBA" id="ARBA00022889"/>
    </source>
</evidence>
<evidence type="ECO:0000256" key="8">
    <source>
        <dbReference type="ARBA" id="ARBA00022782"/>
    </source>
</evidence>
<gene>
    <name evidence="21" type="ORF">HJG63_003141</name>
</gene>
<accession>A0A7J8K6K2</accession>
<feature type="region of interest" description="Disordered" evidence="18">
    <location>
        <begin position="288"/>
        <end position="411"/>
    </location>
</feature>
<dbReference type="GO" id="GO:0007517">
    <property type="term" value="P:muscle organ development"/>
    <property type="evidence" value="ECO:0007669"/>
    <property type="project" value="UniProtKB-KW"/>
</dbReference>
<comment type="similarity">
    <text evidence="13">Belongs to the fibril-associated collagens with interrupted helices (FACIT) family.</text>
</comment>
<evidence type="ECO:0000256" key="2">
    <source>
        <dbReference type="ARBA" id="ARBA00022473"/>
    </source>
</evidence>
<feature type="compositionally biased region" description="Basic and acidic residues" evidence="18">
    <location>
        <begin position="335"/>
        <end position="350"/>
    </location>
</feature>
<reference evidence="21 22" key="1">
    <citation type="journal article" date="2020" name="Nature">
        <title>Six reference-quality genomes reveal evolution of bat adaptations.</title>
        <authorList>
            <person name="Jebb D."/>
            <person name="Huang Z."/>
            <person name="Pippel M."/>
            <person name="Hughes G.M."/>
            <person name="Lavrichenko K."/>
            <person name="Devanna P."/>
            <person name="Winkler S."/>
            <person name="Jermiin L.S."/>
            <person name="Skirmuntt E.C."/>
            <person name="Katzourakis A."/>
            <person name="Burkitt-Gray L."/>
            <person name="Ray D.A."/>
            <person name="Sullivan K.A.M."/>
            <person name="Roscito J.G."/>
            <person name="Kirilenko B.M."/>
            <person name="Davalos L.M."/>
            <person name="Corthals A.P."/>
            <person name="Power M.L."/>
            <person name="Jones G."/>
            <person name="Ransome R.D."/>
            <person name="Dechmann D.K.N."/>
            <person name="Locatelli A.G."/>
            <person name="Puechmaille S.J."/>
            <person name="Fedrigo O."/>
            <person name="Jarvis E.D."/>
            <person name="Hiller M."/>
            <person name="Vernes S.C."/>
            <person name="Myers E.W."/>
            <person name="Teeling E.C."/>
        </authorList>
    </citation>
    <scope>NUCLEOTIDE SEQUENCE [LARGE SCALE GENOMIC DNA]</scope>
    <source>
        <strain evidence="21">MRouAeg1</strain>
        <tissue evidence="21">Muscle</tissue>
    </source>
</reference>
<dbReference type="PANTHER" id="PTHR24637">
    <property type="entry name" value="COLLAGEN"/>
    <property type="match status" value="1"/>
</dbReference>
<evidence type="ECO:0000313" key="21">
    <source>
        <dbReference type="EMBL" id="KAF6504462.1"/>
    </source>
</evidence>
<keyword evidence="4" id="KW-0272">Extracellular matrix</keyword>
<dbReference type="SMART" id="SM00210">
    <property type="entry name" value="TSPN"/>
    <property type="match status" value="1"/>
</dbReference>
<keyword evidence="11" id="KW-1015">Disulfide bond</keyword>
<comment type="caution">
    <text evidence="21">The sequence shown here is derived from an EMBL/GenBank/DDBJ whole genome shotgun (WGS) entry which is preliminary data.</text>
</comment>
<dbReference type="GO" id="GO:0030154">
    <property type="term" value="P:cell differentiation"/>
    <property type="evidence" value="ECO:0007669"/>
    <property type="project" value="UniProtKB-KW"/>
</dbReference>
<evidence type="ECO:0000256" key="19">
    <source>
        <dbReference type="SAM" id="SignalP"/>
    </source>
</evidence>
<feature type="compositionally biased region" description="Low complexity" evidence="18">
    <location>
        <begin position="394"/>
        <end position="404"/>
    </location>
</feature>
<keyword evidence="8" id="KW-0221">Differentiation</keyword>
<keyword evidence="3" id="KW-0964">Secreted</keyword>
<keyword evidence="6 19" id="KW-0732">Signal</keyword>
<proteinExistence type="inferred from homology"/>
<dbReference type="Gene3D" id="2.60.120.200">
    <property type="match status" value="1"/>
</dbReference>
<dbReference type="Pfam" id="PF01391">
    <property type="entry name" value="Collagen"/>
    <property type="match status" value="1"/>
</dbReference>